<dbReference type="InterPro" id="IPR017938">
    <property type="entry name" value="Riboflavin_synthase-like_b-brl"/>
</dbReference>
<dbReference type="InterPro" id="IPR008254">
    <property type="entry name" value="Flavodoxin/NO_synth"/>
</dbReference>
<name>A0A7I4Y8I2_HAECO</name>
<feature type="binding site" evidence="10">
    <location>
        <position position="658"/>
    </location>
    <ligand>
        <name>FAD</name>
        <dbReference type="ChEBI" id="CHEBI:57692"/>
    </ligand>
</feature>
<evidence type="ECO:0000259" key="11">
    <source>
        <dbReference type="PROSITE" id="PS50902"/>
    </source>
</evidence>
<dbReference type="PANTHER" id="PTHR19384">
    <property type="entry name" value="NITRIC OXIDE SYNTHASE-RELATED"/>
    <property type="match status" value="1"/>
</dbReference>
<feature type="binding site" evidence="10">
    <location>
        <begin position="578"/>
        <end position="579"/>
    </location>
    <ligand>
        <name>NADP(+)</name>
        <dbReference type="ChEBI" id="CHEBI:58349"/>
    </ligand>
</feature>
<dbReference type="EC" id="1.6.2.4" evidence="10"/>
<sequence length="659" mass="75617">MWDWLVSQLDVTDFIILSALMLGGMYFLVKYRLGGTSRYKPTMTPITPTAKPKDMSFISRMKNENRQVLIMYGSQTGTAEELSGRLAKDVSRYAKKALIVDPEEIDVDDMARLSEIKDCLVVFCMATYGEGDPTDNAQQLYEYITTTDTDFKGVNYAVFGLGNKTYEHFNAVGKLFDKKLEELGAERAFPLGLGDDDANLEEDFMRWREAFLPTVAQRFGWELNTDAETLRQYRLELVDHNANVTLFKGEYGRLGAFERLRPPFDQKNPFPATIAVNRELHTEKSERSCRHIEFAVEGSRIRYEAGDHLAVFPTNDPELVDAVISLLDFDPEQAFRLINVDEESSKRNPFPCPCTYRTALTHYVDICAPLKSHVLKAISEYCSDEKEKAYLQLLSTATEEGLKEYSSYIVKERRSIIDVLRAHPSCKPPIEYLLELLPRLQARYYSIASSPKHQENRIAICCIVTKYTIGDRLIKGVCTNYLAGKDVNDRTPVFVRKSQMRLPHRTNTPVIMIGPGTGFAPFRAFLQERKFQKDQGKEIGPIMLYYGCRHPEHDYIYQDEIEEMVKDGVITDLYCAFSRAQEHKIYVQNRLWESRDKVWSAIEAGAHIYVCGDARNMARDVQNVLLRILQEVGGKSEEESATLFKNLERQRRYQADVWS</sequence>
<dbReference type="PIRSF" id="PIRSF000208">
    <property type="entry name" value="P450R"/>
    <property type="match status" value="1"/>
</dbReference>
<feature type="binding site" evidence="10">
    <location>
        <position position="413"/>
    </location>
    <ligand>
        <name>FAD</name>
        <dbReference type="ChEBI" id="CHEBI:57692"/>
    </ligand>
</feature>
<dbReference type="CDD" id="cd06204">
    <property type="entry name" value="CYPOR"/>
    <property type="match status" value="1"/>
</dbReference>
<keyword evidence="13" id="KW-1185">Reference proteome</keyword>
<evidence type="ECO:0000256" key="4">
    <source>
        <dbReference type="ARBA" id="ARBA00022824"/>
    </source>
</evidence>
<organism evidence="13 14">
    <name type="scientific">Haemonchus contortus</name>
    <name type="common">Barber pole worm</name>
    <dbReference type="NCBI Taxonomy" id="6289"/>
    <lineage>
        <taxon>Eukaryota</taxon>
        <taxon>Metazoa</taxon>
        <taxon>Ecdysozoa</taxon>
        <taxon>Nematoda</taxon>
        <taxon>Chromadorea</taxon>
        <taxon>Rhabditida</taxon>
        <taxon>Rhabditina</taxon>
        <taxon>Rhabditomorpha</taxon>
        <taxon>Strongyloidea</taxon>
        <taxon>Trichostrongylidae</taxon>
        <taxon>Haemonchus</taxon>
    </lineage>
</organism>
<dbReference type="FunFam" id="1.20.990.10:FF:000001">
    <property type="entry name" value="NADPH--cytochrome P450 reductase"/>
    <property type="match status" value="1"/>
</dbReference>
<dbReference type="InterPro" id="IPR023173">
    <property type="entry name" value="NADPH_Cyt_P450_Rdtase_alpha"/>
</dbReference>
<keyword evidence="7" id="KW-1133">Transmembrane helix</keyword>
<dbReference type="SUPFAM" id="SSF63380">
    <property type="entry name" value="Riboflavin synthase domain-like"/>
    <property type="match status" value="1"/>
</dbReference>
<keyword evidence="1 10" id="KW-0285">Flavoprotein</keyword>
<feature type="binding site" evidence="10">
    <location>
        <begin position="461"/>
        <end position="463"/>
    </location>
    <ligand>
        <name>FAD</name>
        <dbReference type="ChEBI" id="CHEBI:57692"/>
    </ligand>
</feature>
<evidence type="ECO:0000256" key="2">
    <source>
        <dbReference type="ARBA" id="ARBA00022643"/>
    </source>
</evidence>
<accession>A0A7I4Y8I2</accession>
<evidence type="ECO:0000256" key="3">
    <source>
        <dbReference type="ARBA" id="ARBA00022692"/>
    </source>
</evidence>
<comment type="cofactor">
    <cofactor evidence="10">
        <name>FAD</name>
        <dbReference type="ChEBI" id="CHEBI:57692"/>
    </cofactor>
    <text evidence="10">Binds 1 FAD per monomer.</text>
</comment>
<dbReference type="InterPro" id="IPR001094">
    <property type="entry name" value="Flavdoxin-like"/>
</dbReference>
<dbReference type="Gene3D" id="3.40.50.80">
    <property type="entry name" value="Nucleotide-binding domain of ferredoxin-NADP reductase (FNR) module"/>
    <property type="match status" value="1"/>
</dbReference>
<dbReference type="FunFam" id="3.40.50.360:FF:000036">
    <property type="entry name" value="NADPH--cytochrome P450 reductase"/>
    <property type="match status" value="1"/>
</dbReference>
<dbReference type="InterPro" id="IPR017927">
    <property type="entry name" value="FAD-bd_FR_type"/>
</dbReference>
<feature type="domain" description="Flavodoxin-like" evidence="11">
    <location>
        <begin position="68"/>
        <end position="212"/>
    </location>
</feature>
<comment type="similarity">
    <text evidence="10">Belongs to the NADPH--cytochrome P450 reductase family.</text>
</comment>
<dbReference type="InterPro" id="IPR001709">
    <property type="entry name" value="Flavoprot_Pyr_Nucl_cyt_Rdtase"/>
</dbReference>
<dbReference type="GO" id="GO:0005829">
    <property type="term" value="C:cytosol"/>
    <property type="evidence" value="ECO:0007669"/>
    <property type="project" value="TreeGrafter"/>
</dbReference>
<dbReference type="GO" id="GO:0050661">
    <property type="term" value="F:NADP binding"/>
    <property type="evidence" value="ECO:0007669"/>
    <property type="project" value="UniProtKB-UniRule"/>
</dbReference>
<dbReference type="PANTHER" id="PTHR19384:SF17">
    <property type="entry name" value="NADPH--CYTOCHROME P450 REDUCTASE"/>
    <property type="match status" value="1"/>
</dbReference>
<evidence type="ECO:0000256" key="6">
    <source>
        <dbReference type="ARBA" id="ARBA00022857"/>
    </source>
</evidence>
<dbReference type="AlphaFoldDB" id="A0A7I4Y8I2"/>
<feature type="binding site" evidence="10">
    <location>
        <begin position="126"/>
        <end position="129"/>
    </location>
    <ligand>
        <name>FMN</name>
        <dbReference type="ChEBI" id="CHEBI:58210"/>
    </ligand>
</feature>
<dbReference type="PRINTS" id="PR00371">
    <property type="entry name" value="FPNCR"/>
</dbReference>
<dbReference type="GO" id="GO:0005789">
    <property type="term" value="C:endoplasmic reticulum membrane"/>
    <property type="evidence" value="ECO:0007669"/>
    <property type="project" value="UniProtKB-SubCell"/>
</dbReference>
<feature type="binding site" evidence="10">
    <location>
        <begin position="161"/>
        <end position="170"/>
    </location>
    <ligand>
        <name>FMN</name>
        <dbReference type="ChEBI" id="CHEBI:58210"/>
    </ligand>
</feature>
<feature type="binding site" evidence="10">
    <location>
        <position position="517"/>
    </location>
    <ligand>
        <name>NADP(+)</name>
        <dbReference type="ChEBI" id="CHEBI:58349"/>
    </ligand>
</feature>
<feature type="binding site" evidence="10">
    <location>
        <position position="620"/>
    </location>
    <ligand>
        <name>NADP(+)</name>
        <dbReference type="ChEBI" id="CHEBI:58349"/>
    </ligand>
</feature>
<keyword evidence="2 10" id="KW-0288">FMN</keyword>
<feature type="binding site" evidence="10">
    <location>
        <position position="287"/>
    </location>
    <ligand>
        <name>NADP(+)</name>
        <dbReference type="ChEBI" id="CHEBI:58349"/>
    </ligand>
</feature>
<dbReference type="PRINTS" id="PR00369">
    <property type="entry name" value="FLAVODOXIN"/>
</dbReference>
<evidence type="ECO:0000259" key="12">
    <source>
        <dbReference type="PROSITE" id="PS51384"/>
    </source>
</evidence>
<comment type="cofactor">
    <cofactor evidence="10">
        <name>FMN</name>
        <dbReference type="ChEBI" id="CHEBI:58210"/>
    </cofactor>
    <text evidence="10">Binds 1 FMN per monomer.</text>
</comment>
<dbReference type="InterPro" id="IPR039261">
    <property type="entry name" value="FNR_nucleotide-bd"/>
</dbReference>
<dbReference type="OMA" id="QKRYQRD"/>
<dbReference type="GO" id="GO:0003958">
    <property type="term" value="F:NADPH-hemoprotein reductase activity"/>
    <property type="evidence" value="ECO:0007669"/>
    <property type="project" value="UniProtKB-UniRule"/>
</dbReference>
<evidence type="ECO:0000256" key="7">
    <source>
        <dbReference type="ARBA" id="ARBA00022989"/>
    </source>
</evidence>
<comment type="subcellular location">
    <subcellularLocation>
        <location evidence="10">Endoplasmic reticulum membrane</location>
        <topology evidence="10">Single-pass membrane protein</topology>
        <orientation evidence="10">Cytoplasmic side</orientation>
    </subcellularLocation>
</comment>
<dbReference type="GO" id="GO:0010181">
    <property type="term" value="F:FMN binding"/>
    <property type="evidence" value="ECO:0007669"/>
    <property type="project" value="UniProtKB-UniRule"/>
</dbReference>
<keyword evidence="8 10" id="KW-0560">Oxidoreductase</keyword>
<dbReference type="Pfam" id="PF00175">
    <property type="entry name" value="NAD_binding_1"/>
    <property type="match status" value="1"/>
</dbReference>
<dbReference type="Gene3D" id="2.40.30.10">
    <property type="entry name" value="Translation factors"/>
    <property type="match status" value="1"/>
</dbReference>
<feature type="binding site" evidence="10">
    <location>
        <position position="467"/>
    </location>
    <ligand>
        <name>FAD</name>
        <dbReference type="ChEBI" id="CHEBI:57692"/>
    </ligand>
</feature>
<comment type="similarity">
    <text evidence="10">In the N-terminal section; belongs to the flavodoxin family.</text>
</comment>
<comment type="catalytic activity">
    <reaction evidence="10">
        <text>2 oxidized [cytochrome P450] + NADPH = 2 reduced [cytochrome P450] + NADP(+) + H(+)</text>
        <dbReference type="Rhea" id="RHEA:24040"/>
        <dbReference type="Rhea" id="RHEA-COMP:14627"/>
        <dbReference type="Rhea" id="RHEA-COMP:14628"/>
        <dbReference type="ChEBI" id="CHEBI:15378"/>
        <dbReference type="ChEBI" id="CHEBI:55376"/>
        <dbReference type="ChEBI" id="CHEBI:57783"/>
        <dbReference type="ChEBI" id="CHEBI:58349"/>
        <dbReference type="ChEBI" id="CHEBI:60344"/>
        <dbReference type="EC" id="1.6.2.4"/>
    </reaction>
</comment>
<evidence type="ECO:0000256" key="1">
    <source>
        <dbReference type="ARBA" id="ARBA00022630"/>
    </source>
</evidence>
<comment type="similarity">
    <text evidence="10">In the C-terminal section; belongs to the flavoprotein pyridine nucleotide cytochrome reductase family.</text>
</comment>
<dbReference type="PROSITE" id="PS50902">
    <property type="entry name" value="FLAVODOXIN_LIKE"/>
    <property type="match status" value="1"/>
</dbReference>
<keyword evidence="4 10" id="KW-0256">Endoplasmic reticulum</keyword>
<proteinExistence type="inferred from homology"/>
<dbReference type="PROSITE" id="PS51384">
    <property type="entry name" value="FAD_FR"/>
    <property type="match status" value="1"/>
</dbReference>
<reference evidence="14" key="1">
    <citation type="submission" date="2020-12" db="UniProtKB">
        <authorList>
            <consortium name="WormBaseParasite"/>
        </authorList>
    </citation>
    <scope>IDENTIFICATION</scope>
    <source>
        <strain evidence="14">MHco3</strain>
    </source>
</reference>
<evidence type="ECO:0000256" key="10">
    <source>
        <dbReference type="HAMAP-Rule" id="MF_03212"/>
    </source>
</evidence>
<feature type="binding site" evidence="10">
    <location>
        <begin position="584"/>
        <end position="588"/>
    </location>
    <ligand>
        <name>NADP(+)</name>
        <dbReference type="ChEBI" id="CHEBI:58349"/>
    </ligand>
</feature>
<dbReference type="InterPro" id="IPR029039">
    <property type="entry name" value="Flavoprotein-like_sf"/>
</dbReference>
<dbReference type="InterPro" id="IPR023208">
    <property type="entry name" value="P450R"/>
</dbReference>
<dbReference type="Gene3D" id="3.40.50.360">
    <property type="match status" value="1"/>
</dbReference>
<dbReference type="GO" id="GO:0009725">
    <property type="term" value="P:response to hormone"/>
    <property type="evidence" value="ECO:0007669"/>
    <property type="project" value="TreeGrafter"/>
</dbReference>
<evidence type="ECO:0000313" key="13">
    <source>
        <dbReference type="Proteomes" id="UP000025227"/>
    </source>
</evidence>
<dbReference type="GO" id="GO:0050660">
    <property type="term" value="F:flavin adenine dinucleotide binding"/>
    <property type="evidence" value="ECO:0007669"/>
    <property type="project" value="UniProtKB-UniRule"/>
</dbReference>
<keyword evidence="9 10" id="KW-0472">Membrane</keyword>
<dbReference type="Pfam" id="PF00667">
    <property type="entry name" value="FAD_binding_1"/>
    <property type="match status" value="1"/>
</dbReference>
<dbReference type="InterPro" id="IPR001433">
    <property type="entry name" value="OxRdtase_FAD/NAD-bd"/>
</dbReference>
<dbReference type="Proteomes" id="UP000025227">
    <property type="component" value="Unplaced"/>
</dbReference>
<evidence type="ECO:0000256" key="9">
    <source>
        <dbReference type="ARBA" id="ARBA00023136"/>
    </source>
</evidence>
<keyword evidence="5 10" id="KW-0274">FAD</keyword>
<evidence type="ECO:0000256" key="8">
    <source>
        <dbReference type="ARBA" id="ARBA00023002"/>
    </source>
</evidence>
<dbReference type="Pfam" id="PF00258">
    <property type="entry name" value="Flavodoxin_1"/>
    <property type="match status" value="1"/>
</dbReference>
<feature type="binding site" evidence="10">
    <location>
        <begin position="476"/>
        <end position="479"/>
    </location>
    <ligand>
        <name>FAD</name>
        <dbReference type="ChEBI" id="CHEBI:57692"/>
    </ligand>
</feature>
<keyword evidence="6 10" id="KW-0521">NADP</keyword>
<feature type="domain" description="FAD-binding FR-type" evidence="12">
    <location>
        <begin position="267"/>
        <end position="503"/>
    </location>
</feature>
<evidence type="ECO:0000256" key="5">
    <source>
        <dbReference type="ARBA" id="ARBA00022827"/>
    </source>
</evidence>
<protein>
    <recommendedName>
        <fullName evidence="10">NADPH--cytochrome P450 reductase</fullName>
        <shortName evidence="10">CPR</shortName>
        <shortName evidence="10">P450R</shortName>
        <ecNumber evidence="10">1.6.2.4</ecNumber>
    </recommendedName>
</protein>
<feature type="binding site" evidence="10">
    <location>
        <begin position="443"/>
        <end position="446"/>
    </location>
    <ligand>
        <name>FAD</name>
        <dbReference type="ChEBI" id="CHEBI:57692"/>
    </ligand>
</feature>
<comment type="function">
    <text evidence="10">This enzyme is required for electron transfer from NADP to cytochrome P450 in microsomes. It can also provide electron transfer to heme oxygenase and cytochrome B5.</text>
</comment>
<dbReference type="FunFam" id="3.40.50.80:FF:000001">
    <property type="entry name" value="NADPH--cytochrome P450 reductase 1"/>
    <property type="match status" value="1"/>
</dbReference>
<dbReference type="WBParaSite" id="HCON_00069130-00001">
    <property type="protein sequence ID" value="HCON_00069130-00001"/>
    <property type="gene ID" value="HCON_00069130"/>
</dbReference>
<feature type="binding site" evidence="10">
    <location>
        <position position="196"/>
    </location>
    <ligand>
        <name>FMN</name>
        <dbReference type="ChEBI" id="CHEBI:58210"/>
    </ligand>
</feature>
<dbReference type="HAMAP" id="MF_03212">
    <property type="entry name" value="NCPR"/>
    <property type="match status" value="1"/>
</dbReference>
<feature type="binding site" evidence="10">
    <location>
        <begin position="74"/>
        <end position="79"/>
    </location>
    <ligand>
        <name>FMN</name>
        <dbReference type="ChEBI" id="CHEBI:58210"/>
    </ligand>
</feature>
<dbReference type="Gene3D" id="1.20.990.10">
    <property type="entry name" value="NADPH-cytochrome p450 Reductase, Chain A, domain 3"/>
    <property type="match status" value="1"/>
</dbReference>
<dbReference type="SUPFAM" id="SSF52343">
    <property type="entry name" value="Ferredoxin reductase-like, C-terminal NADP-linked domain"/>
    <property type="match status" value="1"/>
</dbReference>
<keyword evidence="3" id="KW-0812">Transmembrane</keyword>
<dbReference type="SUPFAM" id="SSF52218">
    <property type="entry name" value="Flavoproteins"/>
    <property type="match status" value="1"/>
</dbReference>
<dbReference type="OrthoDB" id="1856718at2759"/>
<dbReference type="InterPro" id="IPR003097">
    <property type="entry name" value="CysJ-like_FAD-binding"/>
</dbReference>
<evidence type="ECO:0000313" key="14">
    <source>
        <dbReference type="WBParaSite" id="HCON_00069130-00001"/>
    </source>
</evidence>